<dbReference type="PANTHER" id="PTHR31793">
    <property type="entry name" value="4-HYDROXYBENZOYL-COA THIOESTERASE FAMILY MEMBER"/>
    <property type="match status" value="1"/>
</dbReference>
<dbReference type="InterPro" id="IPR050563">
    <property type="entry name" value="4-hydroxybenzoyl-CoA_TE"/>
</dbReference>
<gene>
    <name evidence="2" type="ORF">OU419_10930</name>
</gene>
<keyword evidence="3" id="KW-1185">Reference proteome</keyword>
<dbReference type="Proteomes" id="UP001163624">
    <property type="component" value="Chromosome"/>
</dbReference>
<dbReference type="EMBL" id="CP113432">
    <property type="protein sequence ID" value="WAI51731.1"/>
    <property type="molecule type" value="Genomic_DNA"/>
</dbReference>
<reference evidence="2" key="1">
    <citation type="submission" date="2022-11" db="EMBL/GenBank/DDBJ databases">
        <title>Pseudomonas triclosanedens sp. nov., a triclosan degrader isolated from activated sludge.</title>
        <authorList>
            <person name="Yin Y."/>
            <person name="Lu Z."/>
        </authorList>
    </citation>
    <scope>NUCLEOTIDE SEQUENCE</scope>
    <source>
        <strain evidence="2">ZM23</strain>
    </source>
</reference>
<dbReference type="Pfam" id="PF13279">
    <property type="entry name" value="4HBT_2"/>
    <property type="match status" value="1"/>
</dbReference>
<proteinExistence type="predicted"/>
<dbReference type="PANTHER" id="PTHR31793:SF2">
    <property type="entry name" value="BLR1345 PROTEIN"/>
    <property type="match status" value="1"/>
</dbReference>
<dbReference type="Gene3D" id="3.10.129.10">
    <property type="entry name" value="Hotdog Thioesterase"/>
    <property type="match status" value="1"/>
</dbReference>
<evidence type="ECO:0000256" key="1">
    <source>
        <dbReference type="SAM" id="MobiDB-lite"/>
    </source>
</evidence>
<dbReference type="RefSeq" id="WP_254472175.1">
    <property type="nucleotide sequence ID" value="NZ_CP113432.1"/>
</dbReference>
<dbReference type="InterPro" id="IPR029069">
    <property type="entry name" value="HotDog_dom_sf"/>
</dbReference>
<organism evidence="2 3">
    <name type="scientific">Pseudomonas triclosanedens</name>
    <dbReference type="NCBI Taxonomy" id="2961893"/>
    <lineage>
        <taxon>Bacteria</taxon>
        <taxon>Pseudomonadati</taxon>
        <taxon>Pseudomonadota</taxon>
        <taxon>Gammaproteobacteria</taxon>
        <taxon>Pseudomonadales</taxon>
        <taxon>Pseudomonadaceae</taxon>
        <taxon>Pseudomonas</taxon>
    </lineage>
</organism>
<evidence type="ECO:0000313" key="2">
    <source>
        <dbReference type="EMBL" id="WAI51731.1"/>
    </source>
</evidence>
<dbReference type="SUPFAM" id="SSF54637">
    <property type="entry name" value="Thioesterase/thiol ester dehydrase-isomerase"/>
    <property type="match status" value="1"/>
</dbReference>
<sequence length="177" mass="20412">MTVYKKDNLDGLSDKSIRPAPGMFPGRRNQAGQQRPLHMDTYKGVVYPAQTDAMGHMTVQYYVAAFDQAMWHLVAALGYNPDWRHERKEGWADVRHEINYHDEIRVGDLFSVRSEVRKVGKSSLVTHHRLMNTSNKLCAEIEMTSVYFDLEKRVSKALPEALRNTAQDWLSRQSTMN</sequence>
<name>A0ABY7A5F7_9PSED</name>
<dbReference type="CDD" id="cd00586">
    <property type="entry name" value="4HBT"/>
    <property type="match status" value="1"/>
</dbReference>
<protein>
    <submittedName>
        <fullName evidence="2">Acyl-CoA thioesterase</fullName>
    </submittedName>
</protein>
<accession>A0ABY7A5F7</accession>
<feature type="region of interest" description="Disordered" evidence="1">
    <location>
        <begin position="1"/>
        <end position="34"/>
    </location>
</feature>
<feature type="compositionally biased region" description="Basic and acidic residues" evidence="1">
    <location>
        <begin position="1"/>
        <end position="17"/>
    </location>
</feature>
<evidence type="ECO:0000313" key="3">
    <source>
        <dbReference type="Proteomes" id="UP001163624"/>
    </source>
</evidence>